<proteinExistence type="predicted"/>
<accession>A0A9J7A1Z5</accession>
<protein>
    <submittedName>
        <fullName evidence="2">Uncharacterized protein</fullName>
    </submittedName>
</protein>
<name>A0A9J7A1Z5_9GAMM</name>
<dbReference type="KEGG" id="eps:L0Y14_07600"/>
<dbReference type="Proteomes" id="UP001056649">
    <property type="component" value="Chromosome"/>
</dbReference>
<dbReference type="AlphaFoldDB" id="A0A9J7A1Z5"/>
<keyword evidence="1" id="KW-1133">Transmembrane helix</keyword>
<organism evidence="2 3">
    <name type="scientific">Candidatus Endoriftia persephonae</name>
    <dbReference type="NCBI Taxonomy" id="393765"/>
    <lineage>
        <taxon>Bacteria</taxon>
        <taxon>Pseudomonadati</taxon>
        <taxon>Pseudomonadota</taxon>
        <taxon>Gammaproteobacteria</taxon>
        <taxon>Chromatiales</taxon>
        <taxon>Sedimenticolaceae</taxon>
        <taxon>Candidatus Endoriftia</taxon>
    </lineage>
</organism>
<dbReference type="RefSeq" id="WP_240991737.1">
    <property type="nucleotide sequence ID" value="NZ_CP090569.1"/>
</dbReference>
<dbReference type="EMBL" id="CP090569">
    <property type="protein sequence ID" value="USF89085.1"/>
    <property type="molecule type" value="Genomic_DNA"/>
</dbReference>
<keyword evidence="3" id="KW-1185">Reference proteome</keyword>
<evidence type="ECO:0000313" key="3">
    <source>
        <dbReference type="Proteomes" id="UP001056649"/>
    </source>
</evidence>
<keyword evidence="1" id="KW-0472">Membrane</keyword>
<evidence type="ECO:0000256" key="1">
    <source>
        <dbReference type="SAM" id="Phobius"/>
    </source>
</evidence>
<feature type="transmembrane region" description="Helical" evidence="1">
    <location>
        <begin position="7"/>
        <end position="25"/>
    </location>
</feature>
<keyword evidence="1" id="KW-0812">Transmembrane</keyword>
<gene>
    <name evidence="2" type="ORF">L0Y14_07600</name>
</gene>
<evidence type="ECO:0000313" key="2">
    <source>
        <dbReference type="EMBL" id="USF89085.1"/>
    </source>
</evidence>
<reference evidence="2" key="1">
    <citation type="journal article" date="2022" name="Mol. Ecol. Resour.">
        <title>The complete and closed genome of the facultative generalist Candidatus Endoriftia persephone from deep-sea hydrothermal vents.</title>
        <authorList>
            <person name="de Oliveira A.L."/>
            <person name="Srivastava A."/>
            <person name="Espada-Hinojosa S."/>
            <person name="Bright M."/>
        </authorList>
    </citation>
    <scope>NUCLEOTIDE SEQUENCE</scope>
    <source>
        <strain evidence="2">Tica-EPR-9o50.N</strain>
    </source>
</reference>
<sequence length="58" mass="6465">MRKIVYFSLNLVTIVTDTIICAVLFDFGGMLAEEGFHNGFVKLATEQGVDVQTMPKRV</sequence>